<dbReference type="Proteomes" id="UP001058271">
    <property type="component" value="Chromosome"/>
</dbReference>
<organism evidence="8 9">
    <name type="scientific">Dactylosporangium roseum</name>
    <dbReference type="NCBI Taxonomy" id="47989"/>
    <lineage>
        <taxon>Bacteria</taxon>
        <taxon>Bacillati</taxon>
        <taxon>Actinomycetota</taxon>
        <taxon>Actinomycetes</taxon>
        <taxon>Micromonosporales</taxon>
        <taxon>Micromonosporaceae</taxon>
        <taxon>Dactylosporangium</taxon>
    </lineage>
</organism>
<keyword evidence="5 7" id="KW-0378">Hydrolase</keyword>
<evidence type="ECO:0000256" key="4">
    <source>
        <dbReference type="ARBA" id="ARBA00022723"/>
    </source>
</evidence>
<dbReference type="CDD" id="cd01639">
    <property type="entry name" value="IMPase"/>
    <property type="match status" value="1"/>
</dbReference>
<dbReference type="RefSeq" id="WP_260728706.1">
    <property type="nucleotide sequence ID" value="NZ_BAAABS010000056.1"/>
</dbReference>
<dbReference type="Gene3D" id="3.30.540.10">
    <property type="entry name" value="Fructose-1,6-Bisphosphatase, subunit A, domain 1"/>
    <property type="match status" value="1"/>
</dbReference>
<dbReference type="InterPro" id="IPR020550">
    <property type="entry name" value="Inositol_monophosphatase_CS"/>
</dbReference>
<keyword evidence="6 7" id="KW-0460">Magnesium</keyword>
<dbReference type="PANTHER" id="PTHR20854">
    <property type="entry name" value="INOSITOL MONOPHOSPHATASE"/>
    <property type="match status" value="1"/>
</dbReference>
<dbReference type="PANTHER" id="PTHR20854:SF4">
    <property type="entry name" value="INOSITOL-1-MONOPHOSPHATASE-RELATED"/>
    <property type="match status" value="1"/>
</dbReference>
<evidence type="ECO:0000256" key="3">
    <source>
        <dbReference type="ARBA" id="ARBA00009759"/>
    </source>
</evidence>
<comment type="catalytic activity">
    <reaction evidence="1 7">
        <text>a myo-inositol phosphate + H2O = myo-inositol + phosphate</text>
        <dbReference type="Rhea" id="RHEA:24056"/>
        <dbReference type="ChEBI" id="CHEBI:15377"/>
        <dbReference type="ChEBI" id="CHEBI:17268"/>
        <dbReference type="ChEBI" id="CHEBI:43474"/>
        <dbReference type="ChEBI" id="CHEBI:84139"/>
        <dbReference type="EC" id="3.1.3.25"/>
    </reaction>
</comment>
<evidence type="ECO:0000256" key="2">
    <source>
        <dbReference type="ARBA" id="ARBA00001946"/>
    </source>
</evidence>
<dbReference type="Gene3D" id="3.40.190.80">
    <property type="match status" value="1"/>
</dbReference>
<evidence type="ECO:0000256" key="5">
    <source>
        <dbReference type="ARBA" id="ARBA00022801"/>
    </source>
</evidence>
<dbReference type="SUPFAM" id="SSF56655">
    <property type="entry name" value="Carbohydrate phosphatase"/>
    <property type="match status" value="1"/>
</dbReference>
<evidence type="ECO:0000313" key="9">
    <source>
        <dbReference type="Proteomes" id="UP001058271"/>
    </source>
</evidence>
<dbReference type="EMBL" id="CP073721">
    <property type="protein sequence ID" value="UWZ39307.1"/>
    <property type="molecule type" value="Genomic_DNA"/>
</dbReference>
<protein>
    <recommendedName>
        <fullName evidence="7">Inositol-1-monophosphatase</fullName>
        <ecNumber evidence="7">3.1.3.25</ecNumber>
    </recommendedName>
</protein>
<comment type="cofactor">
    <cofactor evidence="2 7">
        <name>Mg(2+)</name>
        <dbReference type="ChEBI" id="CHEBI:18420"/>
    </cofactor>
</comment>
<evidence type="ECO:0000256" key="7">
    <source>
        <dbReference type="RuleBase" id="RU364068"/>
    </source>
</evidence>
<comment type="similarity">
    <text evidence="3 7">Belongs to the inositol monophosphatase superfamily.</text>
</comment>
<dbReference type="InterPro" id="IPR020583">
    <property type="entry name" value="Inositol_monoP_metal-BS"/>
</dbReference>
<dbReference type="EC" id="3.1.3.25" evidence="7"/>
<evidence type="ECO:0000256" key="1">
    <source>
        <dbReference type="ARBA" id="ARBA00001033"/>
    </source>
</evidence>
<reference evidence="8" key="1">
    <citation type="submission" date="2021-04" db="EMBL/GenBank/DDBJ databases">
        <title>Biosynthetic gene clusters of Dactylosporangioum roseum.</title>
        <authorList>
            <person name="Hartkoorn R.C."/>
            <person name="Beaudoing E."/>
            <person name="Hot D."/>
            <person name="Moureu S."/>
        </authorList>
    </citation>
    <scope>NUCLEOTIDE SEQUENCE</scope>
    <source>
        <strain evidence="8">NRRL B-16295</strain>
    </source>
</reference>
<accession>A0ABY5ZD10</accession>
<proteinExistence type="inferred from homology"/>
<gene>
    <name evidence="8" type="ORF">Drose_14335</name>
</gene>
<evidence type="ECO:0000313" key="8">
    <source>
        <dbReference type="EMBL" id="UWZ39307.1"/>
    </source>
</evidence>
<dbReference type="Pfam" id="PF00459">
    <property type="entry name" value="Inositol_P"/>
    <property type="match status" value="1"/>
</dbReference>
<dbReference type="PRINTS" id="PR00377">
    <property type="entry name" value="IMPHPHTASES"/>
</dbReference>
<sequence>MSEPRMQRSDVETLVAFGIELAAGACEAICAIRNRRSLRVKSSPTDYVTAADVASDDAIRRRLTRRRPLDGLVSEDGDGIEARNGVRWVVDPLDGTVNFRHGLPNFAVSVACETHVEGRWQAVAGVVHDVTREERYSAGRGMGSRLDDIPIAVTNPVHAAEALVGTGFGYAASDRRRQAATVARVAPLVADIRSTGSTVIDLCWTAAGRLDACFEDELSRWDWAAGRLIVEEAGGRVTDYGRGVLAGGPHLHSELCRLLS</sequence>
<dbReference type="PROSITE" id="PS00630">
    <property type="entry name" value="IMP_2"/>
    <property type="match status" value="1"/>
</dbReference>
<keyword evidence="4 7" id="KW-0479">Metal-binding</keyword>
<dbReference type="InterPro" id="IPR033942">
    <property type="entry name" value="IMPase"/>
</dbReference>
<name>A0ABY5ZD10_9ACTN</name>
<dbReference type="InterPro" id="IPR000760">
    <property type="entry name" value="Inositol_monophosphatase-like"/>
</dbReference>
<dbReference type="PROSITE" id="PS00629">
    <property type="entry name" value="IMP_1"/>
    <property type="match status" value="1"/>
</dbReference>
<keyword evidence="9" id="KW-1185">Reference proteome</keyword>
<evidence type="ECO:0000256" key="6">
    <source>
        <dbReference type="ARBA" id="ARBA00022842"/>
    </source>
</evidence>